<evidence type="ECO:0000256" key="1">
    <source>
        <dbReference type="SAM" id="MobiDB-lite"/>
    </source>
</evidence>
<dbReference type="AlphaFoldDB" id="A0A937X416"/>
<evidence type="ECO:0000313" key="3">
    <source>
        <dbReference type="Proteomes" id="UP000703893"/>
    </source>
</evidence>
<proteinExistence type="predicted"/>
<dbReference type="Proteomes" id="UP000703893">
    <property type="component" value="Unassembled WGS sequence"/>
</dbReference>
<feature type="region of interest" description="Disordered" evidence="1">
    <location>
        <begin position="149"/>
        <end position="168"/>
    </location>
</feature>
<reference evidence="2 3" key="1">
    <citation type="submission" date="2019-03" db="EMBL/GenBank/DDBJ databases">
        <title>Lake Tanganyika Metagenome-Assembled Genomes (MAGs).</title>
        <authorList>
            <person name="Tran P."/>
        </authorList>
    </citation>
    <scope>NUCLEOTIDE SEQUENCE [LARGE SCALE GENOMIC DNA]</scope>
    <source>
        <strain evidence="2">K_DeepCast_65m_m2_236</strain>
    </source>
</reference>
<protein>
    <submittedName>
        <fullName evidence="2">Uncharacterized protein</fullName>
    </submittedName>
</protein>
<sequence>QPQEAPAAPAAGEPTPEQVKLFAKVGATIGAGVGALLNYGFYRKAANLIAAGKPVGAALGKFAPMIGAAIGTWALVKKVTVDWNQKDNHNKWDDCIRIAGDALQIAGGIAALVPAIGLLPGLAMQLASVGVNWVGEMFNDSVTPPSNPIGDLVGLGQDKEKPKADGAK</sequence>
<name>A0A937X416_9BACT</name>
<feature type="compositionally biased region" description="Basic and acidic residues" evidence="1">
    <location>
        <begin position="157"/>
        <end position="168"/>
    </location>
</feature>
<dbReference type="EMBL" id="VGJX01000370">
    <property type="protein sequence ID" value="MBM3274903.1"/>
    <property type="molecule type" value="Genomic_DNA"/>
</dbReference>
<organism evidence="2 3">
    <name type="scientific">Candidatus Tanganyikabacteria bacterium</name>
    <dbReference type="NCBI Taxonomy" id="2961651"/>
    <lineage>
        <taxon>Bacteria</taxon>
        <taxon>Bacillati</taxon>
        <taxon>Candidatus Sericytochromatia</taxon>
        <taxon>Candidatus Tanganyikabacteria</taxon>
    </lineage>
</organism>
<accession>A0A937X416</accession>
<comment type="caution">
    <text evidence="2">The sequence shown here is derived from an EMBL/GenBank/DDBJ whole genome shotgun (WGS) entry which is preliminary data.</text>
</comment>
<evidence type="ECO:0000313" key="2">
    <source>
        <dbReference type="EMBL" id="MBM3274903.1"/>
    </source>
</evidence>
<gene>
    <name evidence="2" type="ORF">FJZ00_07105</name>
</gene>
<feature type="non-terminal residue" evidence="2">
    <location>
        <position position="1"/>
    </location>
</feature>